<keyword evidence="1" id="KW-1015">Disulfide bond</keyword>
<dbReference type="PROSITE" id="PS01180">
    <property type="entry name" value="CUB"/>
    <property type="match status" value="1"/>
</dbReference>
<gene>
    <name evidence="5" type="ORF">KUTeg_019216</name>
</gene>
<dbReference type="EMBL" id="JARBDR010000917">
    <property type="protein sequence ID" value="KAJ8302820.1"/>
    <property type="molecule type" value="Genomic_DNA"/>
</dbReference>
<evidence type="ECO:0000259" key="4">
    <source>
        <dbReference type="PROSITE" id="PS01180"/>
    </source>
</evidence>
<feature type="domain" description="CUB" evidence="4">
    <location>
        <begin position="461"/>
        <end position="605"/>
    </location>
</feature>
<comment type="caution">
    <text evidence="5">The sequence shown here is derived from an EMBL/GenBank/DDBJ whole genome shotgun (WGS) entry which is preliminary data.</text>
</comment>
<dbReference type="InterPro" id="IPR000859">
    <property type="entry name" value="CUB_dom"/>
</dbReference>
<protein>
    <recommendedName>
        <fullName evidence="4">CUB domain-containing protein</fullName>
    </recommendedName>
</protein>
<feature type="region of interest" description="Disordered" evidence="3">
    <location>
        <begin position="209"/>
        <end position="247"/>
    </location>
</feature>
<organism evidence="5 6">
    <name type="scientific">Tegillarca granosa</name>
    <name type="common">Malaysian cockle</name>
    <name type="synonym">Anadara granosa</name>
    <dbReference type="NCBI Taxonomy" id="220873"/>
    <lineage>
        <taxon>Eukaryota</taxon>
        <taxon>Metazoa</taxon>
        <taxon>Spiralia</taxon>
        <taxon>Lophotrochozoa</taxon>
        <taxon>Mollusca</taxon>
        <taxon>Bivalvia</taxon>
        <taxon>Autobranchia</taxon>
        <taxon>Pteriomorphia</taxon>
        <taxon>Arcoida</taxon>
        <taxon>Arcoidea</taxon>
        <taxon>Arcidae</taxon>
        <taxon>Tegillarca</taxon>
    </lineage>
</organism>
<dbReference type="PANTHER" id="PTHR24652">
    <property type="entry name" value="LOW-DENSITY LIPOPROTEIN RECEPTOR CLASS A DOMAIN-CONTAINING PROTEIN 2"/>
    <property type="match status" value="1"/>
</dbReference>
<feature type="compositionally biased region" description="Polar residues" evidence="3">
    <location>
        <begin position="209"/>
        <end position="228"/>
    </location>
</feature>
<proteinExistence type="predicted"/>
<evidence type="ECO:0000256" key="1">
    <source>
        <dbReference type="ARBA" id="ARBA00023157"/>
    </source>
</evidence>
<evidence type="ECO:0000313" key="5">
    <source>
        <dbReference type="EMBL" id="KAJ8302820.1"/>
    </source>
</evidence>
<evidence type="ECO:0000313" key="6">
    <source>
        <dbReference type="Proteomes" id="UP001217089"/>
    </source>
</evidence>
<dbReference type="Proteomes" id="UP001217089">
    <property type="component" value="Unassembled WGS sequence"/>
</dbReference>
<dbReference type="InterPro" id="IPR042333">
    <property type="entry name" value="LRAD2/Mig-13-like"/>
</dbReference>
<sequence length="677" mass="76257">MVKNYVTQKCGEIIGPDHGAYIQFDPKATVRKGTGSTLQRRNVVKHMLQFTEDYNSPRTQQSTGALTMCGKSAIQPNMEFEGEYVSLFFYIDYRVPNGTEADKYNFPEVNFKLDVTSFDYDCTTSIAGQTMKCLHSRRCIDESLRCDFTSSNCASEAFPLDRSDRTKAPPGNCGQFDIPRNAILTWQTGSRFLQVDGFSDDGYSEMSSRVESPISSHGFSSRNTTARETSPRRIKPKLQTASDSTSRTTIMSRKNVEKLSDQIMGHIQFDPKATVRKGVIKIPEYLKGSIFECLIVVRGVPAARKTRYFCSLARVPLFKKKCGKTYVTIYRGLQQSSDTQSTGALTMCGKSAIQPNMEFEESMCLFFYIDYRVPNGTEADKYNFPEVNFKLDVTSFDDCITSIAGQTMKCLHSRRCIDESLRCDFFTSSNCASEAFPLDRSDRTKAPPGNCGQFDYVTQKCGEIIGPDHGAYIQFDPKATVRKGVIKIPEYLKGSIFECLIVVRGVPAARKTRYISVHWRDFHIRHSDLDGFHSSKKKCGKTYVTIYRGLQQSSDTQSTGALTMCGKSAIQPNMEFEGEYVSLFFYIDYRVPNGTEADKYNFPEVNFKLDVTSFDYDCITSIAGQTMKCLHSRRCIDESLRCDFFTSSNCASEAFPLDRSDRTKAPPGNCGQFGTYK</sequence>
<comment type="caution">
    <text evidence="2">Lacks conserved residue(s) required for the propagation of feature annotation.</text>
</comment>
<accession>A0ABQ9EHC0</accession>
<evidence type="ECO:0000256" key="2">
    <source>
        <dbReference type="PROSITE-ProRule" id="PRU00059"/>
    </source>
</evidence>
<dbReference type="PANTHER" id="PTHR24652:SF67">
    <property type="entry name" value="LOW-DENSITY LIPOPROTEIN RECEPTOR CLASS A DOMAIN-CONTAINING PROTEIN 2"/>
    <property type="match status" value="1"/>
</dbReference>
<keyword evidence="6" id="KW-1185">Reference proteome</keyword>
<evidence type="ECO:0000256" key="3">
    <source>
        <dbReference type="SAM" id="MobiDB-lite"/>
    </source>
</evidence>
<reference evidence="5 6" key="1">
    <citation type="submission" date="2022-12" db="EMBL/GenBank/DDBJ databases">
        <title>Chromosome-level genome of Tegillarca granosa.</title>
        <authorList>
            <person name="Kim J."/>
        </authorList>
    </citation>
    <scope>NUCLEOTIDE SEQUENCE [LARGE SCALE GENOMIC DNA]</scope>
    <source>
        <strain evidence="5">Teg-2019</strain>
        <tissue evidence="5">Adductor muscle</tissue>
    </source>
</reference>
<name>A0ABQ9EHC0_TEGGR</name>